<dbReference type="KEGG" id="bfo:118428012"/>
<dbReference type="Pfam" id="PF02782">
    <property type="entry name" value="FGGY_C"/>
    <property type="match status" value="1"/>
</dbReference>
<dbReference type="CDD" id="cd07793">
    <property type="entry name" value="ASKHA_NBD_FGGY_GK5-like"/>
    <property type="match status" value="1"/>
</dbReference>
<gene>
    <name evidence="19" type="primary">LOC118428012</name>
</gene>
<evidence type="ECO:0000259" key="16">
    <source>
        <dbReference type="Pfam" id="PF00370"/>
    </source>
</evidence>
<keyword evidence="7" id="KW-0547">Nucleotide-binding</keyword>
<dbReference type="PIRSF" id="PIRSF000538">
    <property type="entry name" value="GlpK"/>
    <property type="match status" value="1"/>
</dbReference>
<dbReference type="FunFam" id="3.30.420.40:FF:000102">
    <property type="entry name" value="Putative glycerol kinase 5"/>
    <property type="match status" value="1"/>
</dbReference>
<keyword evidence="18" id="KW-1185">Reference proteome</keyword>
<feature type="domain" description="Carbohydrate kinase FGGY N-terminal" evidence="16">
    <location>
        <begin position="50"/>
        <end position="312"/>
    </location>
</feature>
<evidence type="ECO:0000256" key="7">
    <source>
        <dbReference type="ARBA" id="ARBA00022741"/>
    </source>
</evidence>
<evidence type="ECO:0000256" key="8">
    <source>
        <dbReference type="ARBA" id="ARBA00022777"/>
    </source>
</evidence>
<protein>
    <recommendedName>
        <fullName evidence="13">Glycerol kinase 5</fullName>
        <ecNumber evidence="4">2.7.1.30</ecNumber>
    </recommendedName>
    <alternativeName>
        <fullName evidence="11">ATP:glycerol 3-phosphotransferase 5</fullName>
    </alternativeName>
</protein>
<dbReference type="RefSeq" id="XP_035693868.1">
    <property type="nucleotide sequence ID" value="XM_035837975.1"/>
</dbReference>
<evidence type="ECO:0000256" key="6">
    <source>
        <dbReference type="ARBA" id="ARBA00022679"/>
    </source>
</evidence>
<evidence type="ECO:0000256" key="2">
    <source>
        <dbReference type="ARBA" id="ARBA00005190"/>
    </source>
</evidence>
<keyword evidence="10" id="KW-0067">ATP-binding</keyword>
<reference evidence="19" key="2">
    <citation type="submission" date="2025-08" db="UniProtKB">
        <authorList>
            <consortium name="RefSeq"/>
        </authorList>
    </citation>
    <scope>IDENTIFICATION</scope>
    <source>
        <strain evidence="19">S238N-H82</strain>
        <tissue evidence="19">Testes</tissue>
    </source>
</reference>
<evidence type="ECO:0000259" key="17">
    <source>
        <dbReference type="Pfam" id="PF02782"/>
    </source>
</evidence>
<dbReference type="Gene3D" id="3.30.420.40">
    <property type="match status" value="2"/>
</dbReference>
<dbReference type="GO" id="GO:0005739">
    <property type="term" value="C:mitochondrion"/>
    <property type="evidence" value="ECO:0000318"/>
    <property type="project" value="GO_Central"/>
</dbReference>
<accession>A0A9J7M3N6</accession>
<dbReference type="InterPro" id="IPR037444">
    <property type="entry name" value="GK5"/>
</dbReference>
<evidence type="ECO:0000256" key="3">
    <source>
        <dbReference type="ARBA" id="ARBA00009156"/>
    </source>
</evidence>
<dbReference type="EC" id="2.7.1.30" evidence="4"/>
<evidence type="ECO:0000256" key="4">
    <source>
        <dbReference type="ARBA" id="ARBA00012099"/>
    </source>
</evidence>
<evidence type="ECO:0000256" key="10">
    <source>
        <dbReference type="ARBA" id="ARBA00022840"/>
    </source>
</evidence>
<dbReference type="GO" id="GO:0006641">
    <property type="term" value="P:triglyceride metabolic process"/>
    <property type="evidence" value="ECO:0000318"/>
    <property type="project" value="GO_Central"/>
</dbReference>
<keyword evidence="9" id="KW-0319">Glycerol metabolism</keyword>
<dbReference type="PROSITE" id="PS00445">
    <property type="entry name" value="FGGY_KINASES_2"/>
    <property type="match status" value="1"/>
</dbReference>
<comment type="subcellular location">
    <subcellularLocation>
        <location evidence="1">Cytoplasm</location>
    </subcellularLocation>
</comment>
<dbReference type="OrthoDB" id="6278781at2759"/>
<dbReference type="InterPro" id="IPR043129">
    <property type="entry name" value="ATPase_NBD"/>
</dbReference>
<feature type="compositionally biased region" description="Polar residues" evidence="15">
    <location>
        <begin position="7"/>
        <end position="25"/>
    </location>
</feature>
<organism evidence="18 19">
    <name type="scientific">Branchiostoma floridae</name>
    <name type="common">Florida lancelet</name>
    <name type="synonym">Amphioxus</name>
    <dbReference type="NCBI Taxonomy" id="7739"/>
    <lineage>
        <taxon>Eukaryota</taxon>
        <taxon>Metazoa</taxon>
        <taxon>Chordata</taxon>
        <taxon>Cephalochordata</taxon>
        <taxon>Leptocardii</taxon>
        <taxon>Amphioxiformes</taxon>
        <taxon>Branchiostomatidae</taxon>
        <taxon>Branchiostoma</taxon>
    </lineage>
</organism>
<dbReference type="PANTHER" id="PTHR10196:SF68">
    <property type="entry name" value="GLYCEROL KINASE 5-RELATED"/>
    <property type="match status" value="1"/>
</dbReference>
<keyword evidence="6 14" id="KW-0808">Transferase</keyword>
<dbReference type="InterPro" id="IPR018485">
    <property type="entry name" value="FGGY_C"/>
</dbReference>
<evidence type="ECO:0000256" key="9">
    <source>
        <dbReference type="ARBA" id="ARBA00022798"/>
    </source>
</evidence>
<dbReference type="SUPFAM" id="SSF53067">
    <property type="entry name" value="Actin-like ATPase domain"/>
    <property type="match status" value="2"/>
</dbReference>
<keyword evidence="5" id="KW-0963">Cytoplasm</keyword>
<dbReference type="InterPro" id="IPR018484">
    <property type="entry name" value="FGGY_N"/>
</dbReference>
<dbReference type="InterPro" id="IPR000577">
    <property type="entry name" value="Carb_kinase_FGGY"/>
</dbReference>
<proteinExistence type="inferred from homology"/>
<name>A0A9J7M3N6_BRAFL</name>
<evidence type="ECO:0000256" key="11">
    <source>
        <dbReference type="ARBA" id="ARBA00033026"/>
    </source>
</evidence>
<evidence type="ECO:0000256" key="14">
    <source>
        <dbReference type="RuleBase" id="RU003733"/>
    </source>
</evidence>
<dbReference type="GO" id="GO:0006071">
    <property type="term" value="P:glycerol metabolic process"/>
    <property type="evidence" value="ECO:0000318"/>
    <property type="project" value="GO_Central"/>
</dbReference>
<dbReference type="FunFam" id="3.30.420.40:FF:000104">
    <property type="entry name" value="putative glycerol kinase 5"/>
    <property type="match status" value="1"/>
</dbReference>
<evidence type="ECO:0000256" key="5">
    <source>
        <dbReference type="ARBA" id="ARBA00022490"/>
    </source>
</evidence>
<dbReference type="AlphaFoldDB" id="A0A9J7M3N6"/>
<dbReference type="OMA" id="TFLTWNH"/>
<evidence type="ECO:0000313" key="18">
    <source>
        <dbReference type="Proteomes" id="UP000001554"/>
    </source>
</evidence>
<dbReference type="PANTHER" id="PTHR10196">
    <property type="entry name" value="SUGAR KINASE"/>
    <property type="match status" value="1"/>
</dbReference>
<evidence type="ECO:0000256" key="12">
    <source>
        <dbReference type="ARBA" id="ARBA00045165"/>
    </source>
</evidence>
<comment type="function">
    <text evidence="12">Skin-specific kinase that plays a key role in glycerol metabolism, catalyzing its phosphorylation to produce sn-glycerol 3-phosphate. Involved in skin-specific regulation of sterol regulatory element-binding protein (SREBP) processing and lipid biosynthesis.</text>
</comment>
<comment type="similarity">
    <text evidence="3 14">Belongs to the FGGY kinase family.</text>
</comment>
<keyword evidence="8 14" id="KW-0418">Kinase</keyword>
<dbReference type="Proteomes" id="UP000001554">
    <property type="component" value="Chromosome 12"/>
</dbReference>
<feature type="region of interest" description="Disordered" evidence="15">
    <location>
        <begin position="1"/>
        <end position="48"/>
    </location>
</feature>
<evidence type="ECO:0000313" key="19">
    <source>
        <dbReference type="RefSeq" id="XP_035693868.1"/>
    </source>
</evidence>
<evidence type="ECO:0000256" key="1">
    <source>
        <dbReference type="ARBA" id="ARBA00004496"/>
    </source>
</evidence>
<reference evidence="18" key="1">
    <citation type="journal article" date="2020" name="Nat. Ecol. Evol.">
        <title>Deeply conserved synteny resolves early events in vertebrate evolution.</title>
        <authorList>
            <person name="Simakov O."/>
            <person name="Marletaz F."/>
            <person name="Yue J.X."/>
            <person name="O'Connell B."/>
            <person name="Jenkins J."/>
            <person name="Brandt A."/>
            <person name="Calef R."/>
            <person name="Tung C.H."/>
            <person name="Huang T.K."/>
            <person name="Schmutz J."/>
            <person name="Satoh N."/>
            <person name="Yu J.K."/>
            <person name="Putnam N.H."/>
            <person name="Green R.E."/>
            <person name="Rokhsar D.S."/>
        </authorList>
    </citation>
    <scope>NUCLEOTIDE SEQUENCE [LARGE SCALE GENOMIC DNA]</scope>
    <source>
        <strain evidence="18">S238N-H82</strain>
    </source>
</reference>
<dbReference type="InterPro" id="IPR018483">
    <property type="entry name" value="Carb_kinase_FGGY_CS"/>
</dbReference>
<dbReference type="GO" id="GO:0005524">
    <property type="term" value="F:ATP binding"/>
    <property type="evidence" value="ECO:0007669"/>
    <property type="project" value="UniProtKB-KW"/>
</dbReference>
<sequence>MSDDAKNSSQDDANILGNSSATEQPPNGPREQVPDSPKHQAGQNGPRDQYVVAVDVGTTTLRCHVYDKLANVKGSSSKKVHLLHPKPGWVEMDPEVLWTDFVDVVNEAIRAAGLTADQVAGMGISTQRSTFTMWDRETGKLYHNFLTWQDLRGAELVDLWNNSFTMKALHGGGGLLYYMSRSKRFLAANLLKFLPQQITMKVMWMLQNNLTLRRRAFNGLVSFGTIDTYLLWKLTGGQVYATDYSCASSTGLYDPYIKQWNKFFTNLLSIPISIFPPVEDTSKIHGVCETKLFGAPIPIASLVADQQAAMFGECCFDPGDVKCTMGTGTFMDINVGSNPHTSMAGLYPLIGWKIGDEIVYLAEGNASDTGNAIDWARSIGLFDDYTETVEIVESVEDSNGVHFVPAFNGLQAPVNDPRACSLFLGLSATTTKAHMLRALLESLVFRNKQLYETMLNETKIPITYIRADGGVSNNSFVMQLTADLLNRTITRPKHVDMSSLGAAFLAGLAVGFWKDKEEFRRLKDGMTNHVQIGMWTSKEELKDLQSSEKVFHPRPVSEGVWEKYRPVVEQWEKAVKRSLYWYPAKN</sequence>
<evidence type="ECO:0000256" key="13">
    <source>
        <dbReference type="ARBA" id="ARBA00047192"/>
    </source>
</evidence>
<evidence type="ECO:0000256" key="15">
    <source>
        <dbReference type="SAM" id="MobiDB-lite"/>
    </source>
</evidence>
<feature type="domain" description="Carbohydrate kinase FGGY C-terminal" evidence="17">
    <location>
        <begin position="322"/>
        <end position="509"/>
    </location>
</feature>
<comment type="pathway">
    <text evidence="2">Polyol metabolism; glycerol degradation via glycerol kinase pathway; sn-glycerol 3-phosphate from glycerol: step 1/1.</text>
</comment>
<dbReference type="GeneID" id="118428012"/>
<dbReference type="GO" id="GO:0004370">
    <property type="term" value="F:glycerol kinase activity"/>
    <property type="evidence" value="ECO:0000318"/>
    <property type="project" value="GO_Central"/>
</dbReference>
<dbReference type="Pfam" id="PF00370">
    <property type="entry name" value="FGGY_N"/>
    <property type="match status" value="1"/>
</dbReference>
<dbReference type="GO" id="GO:0046167">
    <property type="term" value="P:glycerol-3-phosphate biosynthetic process"/>
    <property type="evidence" value="ECO:0000318"/>
    <property type="project" value="GO_Central"/>
</dbReference>